<dbReference type="GO" id="GO:0003723">
    <property type="term" value="F:RNA binding"/>
    <property type="evidence" value="ECO:0007669"/>
    <property type="project" value="InterPro"/>
</dbReference>
<comment type="caution">
    <text evidence="6">The sequence shown here is derived from an EMBL/GenBank/DDBJ whole genome shotgun (WGS) entry which is preliminary data.</text>
</comment>
<keyword evidence="7" id="KW-1185">Reference proteome</keyword>
<dbReference type="GO" id="GO:0000455">
    <property type="term" value="P:enzyme-directed rRNA pseudouridine synthesis"/>
    <property type="evidence" value="ECO:0007669"/>
    <property type="project" value="TreeGrafter"/>
</dbReference>
<accession>A0A0R2NFT4</accession>
<reference evidence="6 7" key="1">
    <citation type="journal article" date="2015" name="Genome Announc.">
        <title>Expanding the biotechnology potential of lactobacilli through comparative genomics of 213 strains and associated genera.</title>
        <authorList>
            <person name="Sun Z."/>
            <person name="Harris H.M."/>
            <person name="McCann A."/>
            <person name="Guo C."/>
            <person name="Argimon S."/>
            <person name="Zhang W."/>
            <person name="Yang X."/>
            <person name="Jeffery I.B."/>
            <person name="Cooney J.C."/>
            <person name="Kagawa T.F."/>
            <person name="Liu W."/>
            <person name="Song Y."/>
            <person name="Salvetti E."/>
            <person name="Wrobel A."/>
            <person name="Rasinkangas P."/>
            <person name="Parkhill J."/>
            <person name="Rea M.C."/>
            <person name="O'Sullivan O."/>
            <person name="Ritari J."/>
            <person name="Douillard F.P."/>
            <person name="Paul Ross R."/>
            <person name="Yang R."/>
            <person name="Briner A.E."/>
            <person name="Felis G.E."/>
            <person name="de Vos W.M."/>
            <person name="Barrangou R."/>
            <person name="Klaenhammer T.R."/>
            <person name="Caufield P.W."/>
            <person name="Cui Y."/>
            <person name="Zhang H."/>
            <person name="O'Toole P.W."/>
        </authorList>
    </citation>
    <scope>NUCLEOTIDE SEQUENCE [LARGE SCALE GENOMIC DNA]</scope>
    <source>
        <strain evidence="6 7">DSM 23026</strain>
    </source>
</reference>
<comment type="catalytic activity">
    <reaction evidence="1 4">
        <text>a uridine in RNA = a pseudouridine in RNA</text>
        <dbReference type="Rhea" id="RHEA:48348"/>
        <dbReference type="Rhea" id="RHEA-COMP:12068"/>
        <dbReference type="Rhea" id="RHEA-COMP:12069"/>
        <dbReference type="ChEBI" id="CHEBI:65314"/>
        <dbReference type="ChEBI" id="CHEBI:65315"/>
    </reaction>
</comment>
<name>A0A0R2NFT4_9LACO</name>
<dbReference type="PROSITE" id="PS01129">
    <property type="entry name" value="PSI_RLU"/>
    <property type="match status" value="1"/>
</dbReference>
<evidence type="ECO:0000259" key="5">
    <source>
        <dbReference type="Pfam" id="PF00849"/>
    </source>
</evidence>
<dbReference type="PANTHER" id="PTHR21600:SF35">
    <property type="entry name" value="PSEUDOURIDINE SYNTHASE"/>
    <property type="match status" value="1"/>
</dbReference>
<evidence type="ECO:0000256" key="3">
    <source>
        <dbReference type="PIRSR" id="PIRSR606225-1"/>
    </source>
</evidence>
<dbReference type="GO" id="GO:0009982">
    <property type="term" value="F:pseudouridine synthase activity"/>
    <property type="evidence" value="ECO:0007669"/>
    <property type="project" value="InterPro"/>
</dbReference>
<dbReference type="EMBL" id="JQCQ01000024">
    <property type="protein sequence ID" value="KRO24661.1"/>
    <property type="molecule type" value="Genomic_DNA"/>
</dbReference>
<protein>
    <recommendedName>
        <fullName evidence="4">Pseudouridine synthase</fullName>
        <ecNumber evidence="4">5.4.99.-</ecNumber>
    </recommendedName>
</protein>
<dbReference type="PATRIC" id="fig|480391.4.peg.801"/>
<evidence type="ECO:0000313" key="7">
    <source>
        <dbReference type="Proteomes" id="UP000051249"/>
    </source>
</evidence>
<dbReference type="CDD" id="cd02869">
    <property type="entry name" value="PseudoU_synth_RluA_like"/>
    <property type="match status" value="1"/>
</dbReference>
<gene>
    <name evidence="6" type="ORF">IV88_GL000790</name>
</gene>
<dbReference type="InterPro" id="IPR020103">
    <property type="entry name" value="PsdUridine_synth_cat_dom_sf"/>
</dbReference>
<proteinExistence type="inferred from homology"/>
<dbReference type="Pfam" id="PF00849">
    <property type="entry name" value="PseudoU_synth_2"/>
    <property type="match status" value="1"/>
</dbReference>
<dbReference type="Gene3D" id="3.30.2350.10">
    <property type="entry name" value="Pseudouridine synthase"/>
    <property type="match status" value="1"/>
</dbReference>
<dbReference type="OrthoDB" id="9807829at2"/>
<comment type="function">
    <text evidence="4">Responsible for synthesis of pseudouridine from uracil.</text>
</comment>
<dbReference type="PANTHER" id="PTHR21600">
    <property type="entry name" value="MITOCHONDRIAL RNA PSEUDOURIDINE SYNTHASE"/>
    <property type="match status" value="1"/>
</dbReference>
<dbReference type="EC" id="5.4.99.-" evidence="4"/>
<evidence type="ECO:0000256" key="2">
    <source>
        <dbReference type="ARBA" id="ARBA00010876"/>
    </source>
</evidence>
<evidence type="ECO:0000256" key="1">
    <source>
        <dbReference type="ARBA" id="ARBA00000073"/>
    </source>
</evidence>
<evidence type="ECO:0000256" key="4">
    <source>
        <dbReference type="RuleBase" id="RU362028"/>
    </source>
</evidence>
<organism evidence="6 7">
    <name type="scientific">Pediococcus argentinicus</name>
    <dbReference type="NCBI Taxonomy" id="480391"/>
    <lineage>
        <taxon>Bacteria</taxon>
        <taxon>Bacillati</taxon>
        <taxon>Bacillota</taxon>
        <taxon>Bacilli</taxon>
        <taxon>Lactobacillales</taxon>
        <taxon>Lactobacillaceae</taxon>
        <taxon>Pediococcus</taxon>
    </lineage>
</organism>
<dbReference type="InterPro" id="IPR006145">
    <property type="entry name" value="PsdUridine_synth_RsuA/RluA"/>
</dbReference>
<dbReference type="RefSeq" id="WP_057799897.1">
    <property type="nucleotide sequence ID" value="NZ_BJZZ01000023.1"/>
</dbReference>
<dbReference type="GO" id="GO:0140098">
    <property type="term" value="F:catalytic activity, acting on RNA"/>
    <property type="evidence" value="ECO:0007669"/>
    <property type="project" value="UniProtKB-ARBA"/>
</dbReference>
<feature type="domain" description="Pseudouridine synthase RsuA/RluA-like" evidence="5">
    <location>
        <begin position="86"/>
        <end position="236"/>
    </location>
</feature>
<dbReference type="Proteomes" id="UP000051249">
    <property type="component" value="Unassembled WGS sequence"/>
</dbReference>
<dbReference type="AlphaFoldDB" id="A0A0R2NFT4"/>
<feature type="active site" evidence="3">
    <location>
        <position position="134"/>
    </location>
</feature>
<evidence type="ECO:0000313" key="6">
    <source>
        <dbReference type="EMBL" id="KRO24661.1"/>
    </source>
</evidence>
<dbReference type="InterPro" id="IPR006224">
    <property type="entry name" value="PsdUridine_synth_RluA-like_CS"/>
</dbReference>
<sequence length="296" mass="33189">MQARFENKLEEVVNLKRVLRDNGFGQRLMTRLEYEGRVLDENGRNLGFSDKMMPYEPFFVEFPNELADPHVAISSEPVEILFENENWLAVDKPAGVTSVPGPHNSTDTMVNRIKGLWTMSGAENLVPHLITRLDRDTSGVMLVAKNQLANSLISDQVKSHQMHKHYIAVVSGVMTEDEGKINQPIGRSDDGIHREVREDGQTAKTKFKVIERLNNATVVDVELITGRTHQIRVHFHSLGFPLIGDKLYGGPTSSMVEHQALHASSLEFTDPFDGQEIKVESPLPSDLEALINSLKQ</sequence>
<dbReference type="InterPro" id="IPR050188">
    <property type="entry name" value="RluA_PseudoU_synthase"/>
</dbReference>
<dbReference type="NCBIfam" id="TIGR00005">
    <property type="entry name" value="rluA_subfam"/>
    <property type="match status" value="1"/>
</dbReference>
<dbReference type="InterPro" id="IPR006225">
    <property type="entry name" value="PsdUridine_synth_RluC/D"/>
</dbReference>
<dbReference type="SUPFAM" id="SSF55120">
    <property type="entry name" value="Pseudouridine synthase"/>
    <property type="match status" value="1"/>
</dbReference>
<comment type="similarity">
    <text evidence="2 4">Belongs to the pseudouridine synthase RluA family.</text>
</comment>
<keyword evidence="4" id="KW-0413">Isomerase</keyword>